<keyword evidence="7" id="KW-0997">Cell inner membrane</keyword>
<dbReference type="GO" id="GO:0022857">
    <property type="term" value="F:transmembrane transporter activity"/>
    <property type="evidence" value="ECO:0007669"/>
    <property type="project" value="UniProtKB-UniRule"/>
</dbReference>
<evidence type="ECO:0000259" key="8">
    <source>
        <dbReference type="Pfam" id="PF04290"/>
    </source>
</evidence>
<reference evidence="9 10" key="1">
    <citation type="submission" date="2019-03" db="EMBL/GenBank/DDBJ databases">
        <title>Genomic Encyclopedia of Type Strains, Phase IV (KMG-IV): sequencing the most valuable type-strain genomes for metagenomic binning, comparative biology and taxonomic classification.</title>
        <authorList>
            <person name="Goeker M."/>
        </authorList>
    </citation>
    <scope>NUCLEOTIDE SEQUENCE [LARGE SCALE GENOMIC DNA]</scope>
    <source>
        <strain evidence="9 10">DSM 18063</strain>
    </source>
</reference>
<feature type="transmembrane region" description="Helical" evidence="7">
    <location>
        <begin position="57"/>
        <end position="76"/>
    </location>
</feature>
<evidence type="ECO:0000256" key="2">
    <source>
        <dbReference type="ARBA" id="ARBA00022448"/>
    </source>
</evidence>
<organism evidence="9 10">
    <name type="scientific">Rhodovulum marinum</name>
    <dbReference type="NCBI Taxonomy" id="320662"/>
    <lineage>
        <taxon>Bacteria</taxon>
        <taxon>Pseudomonadati</taxon>
        <taxon>Pseudomonadota</taxon>
        <taxon>Alphaproteobacteria</taxon>
        <taxon>Rhodobacterales</taxon>
        <taxon>Paracoccaceae</taxon>
        <taxon>Rhodovulum</taxon>
    </lineage>
</organism>
<evidence type="ECO:0000256" key="1">
    <source>
        <dbReference type="ARBA" id="ARBA00004651"/>
    </source>
</evidence>
<dbReference type="RefSeq" id="WP_132460265.1">
    <property type="nucleotide sequence ID" value="NZ_SLXP01000001.1"/>
</dbReference>
<feature type="transmembrane region" description="Helical" evidence="7">
    <location>
        <begin position="137"/>
        <end position="160"/>
    </location>
</feature>
<evidence type="ECO:0000256" key="4">
    <source>
        <dbReference type="ARBA" id="ARBA00022692"/>
    </source>
</evidence>
<keyword evidence="10" id="KW-1185">Reference proteome</keyword>
<comment type="subunit">
    <text evidence="7">The complex comprises the extracytoplasmic solute receptor protein and the two transmembrane proteins.</text>
</comment>
<keyword evidence="4 7" id="KW-0812">Transmembrane</keyword>
<evidence type="ECO:0000256" key="6">
    <source>
        <dbReference type="ARBA" id="ARBA00023136"/>
    </source>
</evidence>
<dbReference type="AlphaFoldDB" id="A0A4R2Q839"/>
<evidence type="ECO:0000256" key="5">
    <source>
        <dbReference type="ARBA" id="ARBA00022989"/>
    </source>
</evidence>
<accession>A0A4R2Q839</accession>
<name>A0A4R2Q839_9RHOB</name>
<evidence type="ECO:0000256" key="7">
    <source>
        <dbReference type="RuleBase" id="RU369079"/>
    </source>
</evidence>
<evidence type="ECO:0000256" key="3">
    <source>
        <dbReference type="ARBA" id="ARBA00022475"/>
    </source>
</evidence>
<keyword evidence="6 7" id="KW-0472">Membrane</keyword>
<dbReference type="Proteomes" id="UP000294835">
    <property type="component" value="Unassembled WGS sequence"/>
</dbReference>
<evidence type="ECO:0000313" key="9">
    <source>
        <dbReference type="EMBL" id="TCP44118.1"/>
    </source>
</evidence>
<feature type="domain" description="Tripartite ATP-independent periplasmic transporters DctQ component" evidence="8">
    <location>
        <begin position="40"/>
        <end position="164"/>
    </location>
</feature>
<dbReference type="Pfam" id="PF04290">
    <property type="entry name" value="DctQ"/>
    <property type="match status" value="1"/>
</dbReference>
<sequence length="173" mass="17897">MAEGALAGRRGFAALVAALATGWALLGGAVLIAVIAMNVASVIGGVVWKSFPGDFEMTQVGVAVAAFAFLPWCQITRANVSADIFTMGASPAWVARLRLAASVVALVFAGLLLWRMSAGMADQRQYGYTTTILQFPVWIAFLPVLVSLALLALASLVTLIEDARGAARGGADG</sequence>
<dbReference type="EMBL" id="SLXP01000001">
    <property type="protein sequence ID" value="TCP44118.1"/>
    <property type="molecule type" value="Genomic_DNA"/>
</dbReference>
<feature type="transmembrane region" description="Helical" evidence="7">
    <location>
        <begin position="12"/>
        <end position="37"/>
    </location>
</feature>
<keyword evidence="3" id="KW-1003">Cell membrane</keyword>
<comment type="similarity">
    <text evidence="7">Belongs to the TRAP transporter small permease family.</text>
</comment>
<protein>
    <recommendedName>
        <fullName evidence="7">TRAP transporter small permease protein</fullName>
    </recommendedName>
</protein>
<evidence type="ECO:0000313" key="10">
    <source>
        <dbReference type="Proteomes" id="UP000294835"/>
    </source>
</evidence>
<gene>
    <name evidence="9" type="ORF">EV662_101205</name>
</gene>
<comment type="subcellular location">
    <subcellularLocation>
        <location evidence="7">Cell inner membrane</location>
        <topology evidence="7">Multi-pass membrane protein</topology>
    </subcellularLocation>
    <subcellularLocation>
        <location evidence="1">Cell membrane</location>
        <topology evidence="1">Multi-pass membrane protein</topology>
    </subcellularLocation>
</comment>
<dbReference type="InterPro" id="IPR055348">
    <property type="entry name" value="DctQ"/>
</dbReference>
<keyword evidence="5 7" id="KW-1133">Transmembrane helix</keyword>
<dbReference type="GO" id="GO:0005886">
    <property type="term" value="C:plasma membrane"/>
    <property type="evidence" value="ECO:0007669"/>
    <property type="project" value="UniProtKB-SubCell"/>
</dbReference>
<comment type="caution">
    <text evidence="9">The sequence shown here is derived from an EMBL/GenBank/DDBJ whole genome shotgun (WGS) entry which is preliminary data.</text>
</comment>
<feature type="transmembrane region" description="Helical" evidence="7">
    <location>
        <begin position="97"/>
        <end position="117"/>
    </location>
</feature>
<comment type="function">
    <text evidence="7">Part of the tripartite ATP-independent periplasmic (TRAP) transport system.</text>
</comment>
<proteinExistence type="inferred from homology"/>
<keyword evidence="2 7" id="KW-0813">Transport</keyword>
<dbReference type="OrthoDB" id="6183232at2"/>